<dbReference type="InterPro" id="IPR002679">
    <property type="entry name" value="Closter_coat"/>
</dbReference>
<evidence type="ECO:0000256" key="1">
    <source>
        <dbReference type="ARBA" id="ARBA00004328"/>
    </source>
</evidence>
<dbReference type="RefSeq" id="YP_009666144.1">
    <property type="nucleotide sequence ID" value="NC_043453.1"/>
</dbReference>
<comment type="subcellular location">
    <subcellularLocation>
        <location evidence="1">Virion</location>
    </subcellularLocation>
</comment>
<name>L7P0M7_9CLOS</name>
<reference evidence="4" key="1">
    <citation type="submission" date="2013-02" db="EMBL/GenBank/DDBJ databases">
        <title>Differentiation, distribution, and elimination of closteroviruses infecting Cordyline fruticosa (L.) in Hawaii.</title>
        <authorList>
            <person name="Melzer M.J."/>
        </authorList>
    </citation>
    <scope>NUCLEOTIDE SEQUENCE [LARGE SCALE GENOMIC DNA]</scope>
    <source>
        <strain evidence="4">SJ1</strain>
    </source>
</reference>
<accession>L7P0M7</accession>
<dbReference type="Proteomes" id="UP000246735">
    <property type="component" value="Segment"/>
</dbReference>
<keyword evidence="3" id="KW-0946">Virion</keyword>
<proteinExistence type="predicted"/>
<evidence type="ECO:0000313" key="5">
    <source>
        <dbReference type="Proteomes" id="UP000246735"/>
    </source>
</evidence>
<dbReference type="EMBL" id="JQ599282">
    <property type="protein sequence ID" value="AFJ05052.1"/>
    <property type="molecule type" value="Genomic_RNA"/>
</dbReference>
<evidence type="ECO:0000256" key="3">
    <source>
        <dbReference type="ARBA" id="ARBA00022844"/>
    </source>
</evidence>
<organism evidence="4 5">
    <name type="scientific">Cordyline virus 2</name>
    <dbReference type="NCBI Taxonomy" id="1177751"/>
    <lineage>
        <taxon>Viruses</taxon>
        <taxon>Riboviria</taxon>
        <taxon>Orthornavirae</taxon>
        <taxon>Kitrinoviricota</taxon>
        <taxon>Alsuviricetes</taxon>
        <taxon>Martellivirales</taxon>
        <taxon>Closteroviridae</taxon>
        <taxon>Velarivirus</taxon>
        <taxon>Velarivirus duocordylinae</taxon>
    </lineage>
</organism>
<keyword evidence="2 4" id="KW-0167">Capsid protein</keyword>
<keyword evidence="5" id="KW-1185">Reference proteome</keyword>
<sequence length="601" mass="69285">MVRYVIGKIFASSHRRKIVFKILKETVVDIGNNNDTLSLLGGDKDGYITIAFNRVKTNLSYKISVKYGQNVVTEVDNTVIFSMNKNLKLKEDDTVFELSYYSGRYSCRLQGVQVLTCSNPTWAYAVEAYWEYDVNDNKALTDNFLKLTTNQPDYKIDCEVDGVIKPPTTLKTSNIYKLKEFETVDYDIYFKKLMNSTELKSLQCPKAKEIDITDCLGNIFRAYNIWEINDTRNMVLLIKNNDVTIENLNVITQIWVGNSNSIVYEIVLRRTNKNSLEFWQQTISSHEQSKNYEFVKEVDDNIPNDLILGFYYDNDTLYFTYNLEVVATTSNKLESKEVQFGNELQFSNLQIKEGENVNLRKLCNLGKLSILTEENRTPLKISNINLPAKKTINIPDIQTPEHLDLTTASRISQLLSTTEKLNQTMEINPPKDKNMNQDLVVKKSGEVNKAIIINKFENIFQSAINTIGKFLNIGRDHTEMIVFQIGVTFGSSREIVLLKHFDLLMSNSDQTITVNVSKVVEHYYSTNGFGRNYFRLYLRYNSEKILKLLREGILIPNKKAAIKFGIDLDFAYLACDFWDFSMQVTEFEGAQLKRILNYGRQ</sequence>
<dbReference type="KEGG" id="vg:40526351"/>
<evidence type="ECO:0000256" key="2">
    <source>
        <dbReference type="ARBA" id="ARBA00022561"/>
    </source>
</evidence>
<dbReference type="GeneID" id="40526351"/>
<protein>
    <submittedName>
        <fullName evidence="4">Minor coat protein</fullName>
    </submittedName>
</protein>
<dbReference type="GO" id="GO:0019028">
    <property type="term" value="C:viral capsid"/>
    <property type="evidence" value="ECO:0007669"/>
    <property type="project" value="UniProtKB-KW"/>
</dbReference>
<dbReference type="Pfam" id="PF01785">
    <property type="entry name" value="Closter_coat"/>
    <property type="match status" value="1"/>
</dbReference>
<evidence type="ECO:0000313" key="4">
    <source>
        <dbReference type="EMBL" id="AFJ05052.1"/>
    </source>
</evidence>